<dbReference type="Proteomes" id="UP001230188">
    <property type="component" value="Unassembled WGS sequence"/>
</dbReference>
<gene>
    <name evidence="2" type="ORF">CTAYLR_006658</name>
</gene>
<evidence type="ECO:0000313" key="3">
    <source>
        <dbReference type="Proteomes" id="UP001230188"/>
    </source>
</evidence>
<dbReference type="AlphaFoldDB" id="A0AAD7UG18"/>
<sequence>MLRLLALAACTLSSIDARLDQPLVGVGEISEDEVGVRGNGARNAYFVMIGPMDTQRKYGRWLFSALAIANALSRLGSEADFVLLLARYRERQHATVRLLASETQMLSRVGARWRYLSAPGERRIPGFHLGNYKLAVWQHTEYHFVQLLDADVLPIRSMDPLFRLPSMVSSSAISCPGRIAPLNAGWIALVPSRDHYEALVALLDRYQTEPNDALPWGRELDGWYNSDGKVQPPGWDFFDAQGNQGHLYSYFRFDARSLAILFHALHLDYRLTRYDRINQGRTKGTPLPPPNDVATLLSNAFPCPFSARGRGVVHAYLHFTGQRKPWTKFSPDNARDVHWYHALLAHGNASAMLGALFPGEDPHHMLASLKEATRRLKHRRRR</sequence>
<protein>
    <recommendedName>
        <fullName evidence="4">Hexosyltransferase</fullName>
    </recommendedName>
</protein>
<dbReference type="Gene3D" id="3.90.550.10">
    <property type="entry name" value="Spore Coat Polysaccharide Biosynthesis Protein SpsA, Chain A"/>
    <property type="match status" value="1"/>
</dbReference>
<organism evidence="2 3">
    <name type="scientific">Chrysophaeum taylorii</name>
    <dbReference type="NCBI Taxonomy" id="2483200"/>
    <lineage>
        <taxon>Eukaryota</taxon>
        <taxon>Sar</taxon>
        <taxon>Stramenopiles</taxon>
        <taxon>Ochrophyta</taxon>
        <taxon>Pelagophyceae</taxon>
        <taxon>Pelagomonadales</taxon>
        <taxon>Pelagomonadaceae</taxon>
        <taxon>Chrysophaeum</taxon>
    </lineage>
</organism>
<comment type="caution">
    <text evidence="2">The sequence shown here is derived from an EMBL/GenBank/DDBJ whole genome shotgun (WGS) entry which is preliminary data.</text>
</comment>
<feature type="chain" id="PRO_5042190237" description="Hexosyltransferase" evidence="1">
    <location>
        <begin position="18"/>
        <end position="382"/>
    </location>
</feature>
<evidence type="ECO:0008006" key="4">
    <source>
        <dbReference type="Google" id="ProtNLM"/>
    </source>
</evidence>
<reference evidence="2" key="1">
    <citation type="submission" date="2023-01" db="EMBL/GenBank/DDBJ databases">
        <title>Metagenome sequencing of chrysophaentin producing Chrysophaeum taylorii.</title>
        <authorList>
            <person name="Davison J."/>
            <person name="Bewley C."/>
        </authorList>
    </citation>
    <scope>NUCLEOTIDE SEQUENCE</scope>
    <source>
        <strain evidence="2">NIES-1699</strain>
    </source>
</reference>
<dbReference type="EMBL" id="JAQMWT010000361">
    <property type="protein sequence ID" value="KAJ8603064.1"/>
    <property type="molecule type" value="Genomic_DNA"/>
</dbReference>
<dbReference type="InterPro" id="IPR029044">
    <property type="entry name" value="Nucleotide-diphossugar_trans"/>
</dbReference>
<dbReference type="PANTHER" id="PTHR11183">
    <property type="entry name" value="GLYCOGENIN SUBFAMILY MEMBER"/>
    <property type="match status" value="1"/>
</dbReference>
<evidence type="ECO:0000256" key="1">
    <source>
        <dbReference type="SAM" id="SignalP"/>
    </source>
</evidence>
<keyword evidence="1" id="KW-0732">Signal</keyword>
<accession>A0AAD7UG18</accession>
<dbReference type="InterPro" id="IPR050587">
    <property type="entry name" value="GNT1/Glycosyltrans_8"/>
</dbReference>
<proteinExistence type="predicted"/>
<evidence type="ECO:0000313" key="2">
    <source>
        <dbReference type="EMBL" id="KAJ8603064.1"/>
    </source>
</evidence>
<name>A0AAD7UG18_9STRA</name>
<keyword evidence="3" id="KW-1185">Reference proteome</keyword>
<dbReference type="SUPFAM" id="SSF53448">
    <property type="entry name" value="Nucleotide-diphospho-sugar transferases"/>
    <property type="match status" value="1"/>
</dbReference>
<feature type="signal peptide" evidence="1">
    <location>
        <begin position="1"/>
        <end position="17"/>
    </location>
</feature>